<dbReference type="RefSeq" id="WP_126032655.1">
    <property type="nucleotide sequence ID" value="NZ_QXGI01000008.1"/>
</dbReference>
<sequence>MATNVSERMLALADVIDALAAQSKTIAADPSLDPRHNVTDCVYIAGKHAALADAITAVTGLLDALWTPNTGDAAADDHITKSESEEE</sequence>
<dbReference type="AlphaFoldDB" id="A0A430F5Q2"/>
<evidence type="ECO:0000313" key="1">
    <source>
        <dbReference type="EMBL" id="RSX46100.1"/>
    </source>
</evidence>
<proteinExistence type="predicted"/>
<protein>
    <submittedName>
        <fullName evidence="1">Uncharacterized protein</fullName>
    </submittedName>
</protein>
<reference evidence="1 2" key="1">
    <citation type="submission" date="2018-09" db="EMBL/GenBank/DDBJ databases">
        <title>Characterization of the phylogenetic diversity of five novel species belonging to the genus Bifidobacterium.</title>
        <authorList>
            <person name="Lugli G.A."/>
            <person name="Duranti S."/>
            <person name="Milani C."/>
        </authorList>
    </citation>
    <scope>NUCLEOTIDE SEQUENCE [LARGE SCALE GENOMIC DNA]</scope>
    <source>
        <strain evidence="1 2">2020B</strain>
    </source>
</reference>
<name>A0A430F5Q2_9BIFI</name>
<dbReference type="OrthoDB" id="9926846at2"/>
<comment type="caution">
    <text evidence="1">The sequence shown here is derived from an EMBL/GenBank/DDBJ whole genome shotgun (WGS) entry which is preliminary data.</text>
</comment>
<organism evidence="1 2">
    <name type="scientific">Bifidobacterium castoris</name>
    <dbReference type="NCBI Taxonomy" id="2306972"/>
    <lineage>
        <taxon>Bacteria</taxon>
        <taxon>Bacillati</taxon>
        <taxon>Actinomycetota</taxon>
        <taxon>Actinomycetes</taxon>
        <taxon>Bifidobacteriales</taxon>
        <taxon>Bifidobacteriaceae</taxon>
        <taxon>Bifidobacterium</taxon>
    </lineage>
</organism>
<evidence type="ECO:0000313" key="2">
    <source>
        <dbReference type="Proteomes" id="UP000288052"/>
    </source>
</evidence>
<keyword evidence="2" id="KW-1185">Reference proteome</keyword>
<dbReference type="EMBL" id="QXGI01000008">
    <property type="protein sequence ID" value="RSX46100.1"/>
    <property type="molecule type" value="Genomic_DNA"/>
</dbReference>
<accession>A0A430F5Q2</accession>
<dbReference type="Proteomes" id="UP000288052">
    <property type="component" value="Unassembled WGS sequence"/>
</dbReference>
<gene>
    <name evidence="1" type="ORF">D2E22_1672</name>
</gene>